<dbReference type="GeneID" id="92075914"/>
<dbReference type="Pfam" id="PF09414">
    <property type="entry name" value="RNA_ligase"/>
    <property type="match status" value="1"/>
</dbReference>
<dbReference type="Proteomes" id="UP001391051">
    <property type="component" value="Unassembled WGS sequence"/>
</dbReference>
<name>A0ABR1QA99_9PEZI</name>
<comment type="caution">
    <text evidence="2">The sequence shown here is derived from an EMBL/GenBank/DDBJ whole genome shotgun (WGS) entry which is preliminary data.</text>
</comment>
<organism evidence="2 3">
    <name type="scientific">Apiospora aurea</name>
    <dbReference type="NCBI Taxonomy" id="335848"/>
    <lineage>
        <taxon>Eukaryota</taxon>
        <taxon>Fungi</taxon>
        <taxon>Dikarya</taxon>
        <taxon>Ascomycota</taxon>
        <taxon>Pezizomycotina</taxon>
        <taxon>Sordariomycetes</taxon>
        <taxon>Xylariomycetidae</taxon>
        <taxon>Amphisphaeriales</taxon>
        <taxon>Apiosporaceae</taxon>
        <taxon>Apiospora</taxon>
    </lineage>
</organism>
<sequence length="381" mass="42598">MTRQLVSVRQVSHLQPLTSSASLLLADVDGWKCAMKKGTAEVGDHVVYFEIDSFLPVTDDRFASLRQLNTYNGKLSTRDGRFGFHVKSTKHDDALSQGLIMPLRCFPEITSAIAELRENNTHEETMQKVMGMNFEDKLNVLKMEDATTARIQPSENSLGPCPSFFPKTDIKRVQNCPNLFTAKYKDAVYQETVKMNGSAETVYFICRDSPLYTTLPPLEGRADMPEGRIGVCTRKRDLPDKPGCLFWGAAIYYQLPEKLAALGKSLAIQGELCGSSICQNREGFPEGKHDFYVYRIFDIDVQEALGPAETEEMAEQLGLKHVPVNSYSRLHDIAASNADLLQRAEGVGFYGKPREGLVYKNVQDGRSFKVISNAYLVRNGE</sequence>
<dbReference type="InterPro" id="IPR021122">
    <property type="entry name" value="RNA_ligase_dom_REL/Rnl2"/>
</dbReference>
<dbReference type="Gene3D" id="3.30.470.30">
    <property type="entry name" value="DNA ligase/mRNA capping enzyme"/>
    <property type="match status" value="1"/>
</dbReference>
<evidence type="ECO:0000313" key="3">
    <source>
        <dbReference type="Proteomes" id="UP001391051"/>
    </source>
</evidence>
<dbReference type="EMBL" id="JAQQWE010000005">
    <property type="protein sequence ID" value="KAK7950902.1"/>
    <property type="molecule type" value="Genomic_DNA"/>
</dbReference>
<reference evidence="2 3" key="1">
    <citation type="submission" date="2023-01" db="EMBL/GenBank/DDBJ databases">
        <title>Analysis of 21 Apiospora genomes using comparative genomics revels a genus with tremendous synthesis potential of carbohydrate active enzymes and secondary metabolites.</title>
        <authorList>
            <person name="Sorensen T."/>
        </authorList>
    </citation>
    <scope>NUCLEOTIDE SEQUENCE [LARGE SCALE GENOMIC DNA]</scope>
    <source>
        <strain evidence="2 3">CBS 24483</strain>
    </source>
</reference>
<accession>A0ABR1QA99</accession>
<dbReference type="SUPFAM" id="SSF56091">
    <property type="entry name" value="DNA ligase/mRNA capping enzyme, catalytic domain"/>
    <property type="match status" value="1"/>
</dbReference>
<keyword evidence="3" id="KW-1185">Reference proteome</keyword>
<dbReference type="Pfam" id="PF21189">
    <property type="entry name" value="PHA02142"/>
    <property type="match status" value="1"/>
</dbReference>
<evidence type="ECO:0000313" key="2">
    <source>
        <dbReference type="EMBL" id="KAK7950902.1"/>
    </source>
</evidence>
<feature type="domain" description="RNA ligase" evidence="1">
    <location>
        <begin position="189"/>
        <end position="371"/>
    </location>
</feature>
<dbReference type="GO" id="GO:0016874">
    <property type="term" value="F:ligase activity"/>
    <property type="evidence" value="ECO:0007669"/>
    <property type="project" value="UniProtKB-KW"/>
</dbReference>
<proteinExistence type="predicted"/>
<protein>
    <submittedName>
        <fullName evidence="2">DRB0094 family RNA ligase</fullName>
    </submittedName>
</protein>
<dbReference type="RefSeq" id="XP_066698964.1">
    <property type="nucleotide sequence ID" value="XM_066842852.1"/>
</dbReference>
<gene>
    <name evidence="2" type="ORF">PG986_006630</name>
</gene>
<keyword evidence="2" id="KW-0436">Ligase</keyword>
<evidence type="ECO:0000259" key="1">
    <source>
        <dbReference type="Pfam" id="PF09414"/>
    </source>
</evidence>